<gene>
    <name evidence="1" type="ORF">EZS28_018953</name>
</gene>
<evidence type="ECO:0000313" key="2">
    <source>
        <dbReference type="Proteomes" id="UP000324800"/>
    </source>
</evidence>
<dbReference type="EMBL" id="SNRW01005233">
    <property type="protein sequence ID" value="KAA6385519.1"/>
    <property type="molecule type" value="Genomic_DNA"/>
</dbReference>
<sequence length="536" mass="61946">MIQLQKAINHLLKEIIVVHLLRKLLLHLFILRLPNGPLGLDAPLSYLSLWVGRLKNKKANHEASRGQNAQALFAHHREGADLNMKPNQPLTDDRDANGNDTNVFASERKIKVSDAYDGPALRTPPMQEIQYFIMWLMELLTGRNKFAIDFWANLIAQAQVRDYKARTLHAPEVTRHAEVSPHKVLANAANSQVDGYIQNLQLQIIMLYKQTMLSIQHILEGNAKETLIDLVSVCAALLHFAERPILIQIKMKEDPQVAQQFDPGFNRVVEVRTQLSLCRPQLRNRDVTRAIDSIAGDVYTNSDRIIILLLTADTKNLDIKTIPGIWHVPKNTTISRFSVTRTFLVDPTFFRLQYITHHAYWVTLLFNLAFRARILNKQTNNTANNLRSDYEHQYKSNRTRNSLNKLDCIKFTTFIDQGNLIKNISKPFQSSIFPRTNNKHELAIISCSQRLLDIKELYVKIYRLKGQWRTSQRFGQCLLNVSVFIQRHTTHEYLTTNDWKAFQIETDTDLYLNKMTKSEMTGKIIQIQEDEGKERD</sequence>
<dbReference type="AlphaFoldDB" id="A0A5J4VSY1"/>
<evidence type="ECO:0000313" key="1">
    <source>
        <dbReference type="EMBL" id="KAA6385519.1"/>
    </source>
</evidence>
<comment type="caution">
    <text evidence="1">The sequence shown here is derived from an EMBL/GenBank/DDBJ whole genome shotgun (WGS) entry which is preliminary data.</text>
</comment>
<proteinExistence type="predicted"/>
<organism evidence="1 2">
    <name type="scientific">Streblomastix strix</name>
    <dbReference type="NCBI Taxonomy" id="222440"/>
    <lineage>
        <taxon>Eukaryota</taxon>
        <taxon>Metamonada</taxon>
        <taxon>Preaxostyla</taxon>
        <taxon>Oxymonadida</taxon>
        <taxon>Streblomastigidae</taxon>
        <taxon>Streblomastix</taxon>
    </lineage>
</organism>
<reference evidence="1 2" key="1">
    <citation type="submission" date="2019-03" db="EMBL/GenBank/DDBJ databases">
        <title>Single cell metagenomics reveals metabolic interactions within the superorganism composed of flagellate Streblomastix strix and complex community of Bacteroidetes bacteria on its surface.</title>
        <authorList>
            <person name="Treitli S.C."/>
            <person name="Kolisko M."/>
            <person name="Husnik F."/>
            <person name="Keeling P."/>
            <person name="Hampl V."/>
        </authorList>
    </citation>
    <scope>NUCLEOTIDE SEQUENCE [LARGE SCALE GENOMIC DNA]</scope>
    <source>
        <strain evidence="1">ST1C</strain>
    </source>
</reference>
<name>A0A5J4VSY1_9EUKA</name>
<accession>A0A5J4VSY1</accession>
<dbReference type="Proteomes" id="UP000324800">
    <property type="component" value="Unassembled WGS sequence"/>
</dbReference>
<protein>
    <submittedName>
        <fullName evidence="1">Uncharacterized protein</fullName>
    </submittedName>
</protein>